<reference evidence="9 10" key="1">
    <citation type="journal article" date="2017" name="Int. J. Syst. Evol. Microbiol.">
        <title>Mucilaginibacterpsychrotolerans sp. nov., isolated from peatlands.</title>
        <authorList>
            <person name="Deng Y."/>
            <person name="Shen L."/>
            <person name="Xu B."/>
            <person name="Liu Y."/>
            <person name="Gu Z."/>
            <person name="Liu H."/>
            <person name="Zhou Y."/>
        </authorList>
    </citation>
    <scope>NUCLEOTIDE SEQUENCE [LARGE SCALE GENOMIC DNA]</scope>
    <source>
        <strain evidence="9 10">NH7-4</strain>
    </source>
</reference>
<dbReference type="PANTHER" id="PTHR32071:SF57">
    <property type="entry name" value="C4-DICARBOXYLATE TRANSPORT TRANSCRIPTIONAL REGULATORY PROTEIN DCTD"/>
    <property type="match status" value="1"/>
</dbReference>
<keyword evidence="6" id="KW-0597">Phosphoprotein</keyword>
<proteinExistence type="predicted"/>
<organism evidence="9 10">
    <name type="scientific">Mucilaginibacter psychrotolerans</name>
    <dbReference type="NCBI Taxonomy" id="1524096"/>
    <lineage>
        <taxon>Bacteria</taxon>
        <taxon>Pseudomonadati</taxon>
        <taxon>Bacteroidota</taxon>
        <taxon>Sphingobacteriia</taxon>
        <taxon>Sphingobacteriales</taxon>
        <taxon>Sphingobacteriaceae</taxon>
        <taxon>Mucilaginibacter</taxon>
    </lineage>
</organism>
<dbReference type="Proteomes" id="UP000297540">
    <property type="component" value="Unassembled WGS sequence"/>
</dbReference>
<dbReference type="FunFam" id="3.40.50.300:FF:000006">
    <property type="entry name" value="DNA-binding transcriptional regulator NtrC"/>
    <property type="match status" value="1"/>
</dbReference>
<dbReference type="Pfam" id="PF00072">
    <property type="entry name" value="Response_reg"/>
    <property type="match status" value="1"/>
</dbReference>
<dbReference type="InterPro" id="IPR025943">
    <property type="entry name" value="Sigma_54_int_dom_ATP-bd_2"/>
</dbReference>
<dbReference type="PROSITE" id="PS00675">
    <property type="entry name" value="SIGMA54_INTERACT_1"/>
    <property type="match status" value="1"/>
</dbReference>
<evidence type="ECO:0000259" key="7">
    <source>
        <dbReference type="PROSITE" id="PS50045"/>
    </source>
</evidence>
<keyword evidence="4" id="KW-0238">DNA-binding</keyword>
<evidence type="ECO:0000256" key="2">
    <source>
        <dbReference type="ARBA" id="ARBA00022840"/>
    </source>
</evidence>
<name>A0A4Y8SHB3_9SPHI</name>
<protein>
    <submittedName>
        <fullName evidence="9">Response regulator</fullName>
    </submittedName>
</protein>
<dbReference type="Gene3D" id="3.40.50.300">
    <property type="entry name" value="P-loop containing nucleotide triphosphate hydrolases"/>
    <property type="match status" value="1"/>
</dbReference>
<dbReference type="SMART" id="SM00382">
    <property type="entry name" value="AAA"/>
    <property type="match status" value="1"/>
</dbReference>
<dbReference type="PROSITE" id="PS50110">
    <property type="entry name" value="RESPONSE_REGULATORY"/>
    <property type="match status" value="1"/>
</dbReference>
<dbReference type="InterPro" id="IPR058031">
    <property type="entry name" value="AAA_lid_NorR"/>
</dbReference>
<feature type="domain" description="Sigma-54 factor interaction" evidence="7">
    <location>
        <begin position="335"/>
        <end position="564"/>
    </location>
</feature>
<dbReference type="PANTHER" id="PTHR32071">
    <property type="entry name" value="TRANSCRIPTIONAL REGULATORY PROTEIN"/>
    <property type="match status" value="1"/>
</dbReference>
<dbReference type="Pfam" id="PF02954">
    <property type="entry name" value="HTH_8"/>
    <property type="match status" value="1"/>
</dbReference>
<feature type="modified residue" description="4-aspartylphosphate" evidence="6">
    <location>
        <position position="54"/>
    </location>
</feature>
<sequence length="651" mass="73048">MKENILIVEDEFIVANDLKIKLTKAGYSVCGIAASVKEAEQLIEKHKPTWVLLDIFLLNDSKGTDLAPQLAAKNIGFIYISANTNQSVLETAKATQPYGFLVKPFREKDLMIMLDIALQKHQYNLQIQQQREQIFRMQLEGLAHLTGPVNQKIGRLPSIVQSFIPFDLLRVVLPPRRDDDHFGFARTGYEEYQTYIKNELAAICGISGNDWTSNKISFLELDGGTISNGIEYRKCLLDDICEKRLNTQFRLVSRMSLNLRLKNGDHFALVFYSKNEDSYTENHLNLLRRSSPSLESMMQLLTDNQHPVIAEPRDQSARRSQAAKVSAEIPKFDGIIGKSTALLSVLDQINLVATSPTSVLITGESGTGKERVAQCIHKMSPRGKSPLVIVNCAALPANLIESELFGHEKGAFTGAIDRRVGKFEQASGGTIFLDEIGELPLDAQVKLLRVLQEMEFERVGSNKSIKVDVRVIAATNRNLEKEVSEGRFRLDLYYRLNVFPIFIPPLRERKEDIGILAKNFVEKFSLKTGRPVTGISAAALTQLKNYHWPGNIRELEHLIERQVLIKTEGLIENIALPQHQTEKNNQIDRQEGNIPLKTMEEMEADYIVHVLKNCQGRIGGPGGAAEILGMPPSTLHSRIKKLGIKREFSAD</sequence>
<keyword evidence="5" id="KW-0804">Transcription</keyword>
<keyword evidence="3" id="KW-0805">Transcription regulation</keyword>
<evidence type="ECO:0000256" key="5">
    <source>
        <dbReference type="ARBA" id="ARBA00023163"/>
    </source>
</evidence>
<evidence type="ECO:0000259" key="8">
    <source>
        <dbReference type="PROSITE" id="PS50110"/>
    </source>
</evidence>
<dbReference type="Gene3D" id="1.10.10.60">
    <property type="entry name" value="Homeodomain-like"/>
    <property type="match status" value="1"/>
</dbReference>
<keyword evidence="1" id="KW-0547">Nucleotide-binding</keyword>
<dbReference type="Pfam" id="PF25601">
    <property type="entry name" value="AAA_lid_14"/>
    <property type="match status" value="1"/>
</dbReference>
<dbReference type="RefSeq" id="WP_133230496.1">
    <property type="nucleotide sequence ID" value="NZ_SOZE01000009.1"/>
</dbReference>
<dbReference type="CDD" id="cd00009">
    <property type="entry name" value="AAA"/>
    <property type="match status" value="1"/>
</dbReference>
<keyword evidence="10" id="KW-1185">Reference proteome</keyword>
<dbReference type="InterPro" id="IPR002078">
    <property type="entry name" value="Sigma_54_int"/>
</dbReference>
<evidence type="ECO:0000256" key="1">
    <source>
        <dbReference type="ARBA" id="ARBA00022741"/>
    </source>
</evidence>
<evidence type="ECO:0000256" key="4">
    <source>
        <dbReference type="ARBA" id="ARBA00023125"/>
    </source>
</evidence>
<keyword evidence="2" id="KW-0067">ATP-binding</keyword>
<accession>A0A4Y8SHB3</accession>
<dbReference type="EMBL" id="SOZE01000009">
    <property type="protein sequence ID" value="TFF37796.1"/>
    <property type="molecule type" value="Genomic_DNA"/>
</dbReference>
<dbReference type="GO" id="GO:0000160">
    <property type="term" value="P:phosphorelay signal transduction system"/>
    <property type="evidence" value="ECO:0007669"/>
    <property type="project" value="InterPro"/>
</dbReference>
<dbReference type="InterPro" id="IPR002197">
    <property type="entry name" value="HTH_Fis"/>
</dbReference>
<dbReference type="Gene3D" id="1.10.8.60">
    <property type="match status" value="1"/>
</dbReference>
<dbReference type="GO" id="GO:0005524">
    <property type="term" value="F:ATP binding"/>
    <property type="evidence" value="ECO:0007669"/>
    <property type="project" value="UniProtKB-KW"/>
</dbReference>
<dbReference type="GO" id="GO:0043565">
    <property type="term" value="F:sequence-specific DNA binding"/>
    <property type="evidence" value="ECO:0007669"/>
    <property type="project" value="InterPro"/>
</dbReference>
<evidence type="ECO:0000313" key="10">
    <source>
        <dbReference type="Proteomes" id="UP000297540"/>
    </source>
</evidence>
<dbReference type="Gene3D" id="3.40.50.2300">
    <property type="match status" value="1"/>
</dbReference>
<dbReference type="InterPro" id="IPR003593">
    <property type="entry name" value="AAA+_ATPase"/>
</dbReference>
<dbReference type="OrthoDB" id="9767722at2"/>
<evidence type="ECO:0000256" key="3">
    <source>
        <dbReference type="ARBA" id="ARBA00023015"/>
    </source>
</evidence>
<dbReference type="InterPro" id="IPR027417">
    <property type="entry name" value="P-loop_NTPase"/>
</dbReference>
<dbReference type="CDD" id="cd17534">
    <property type="entry name" value="REC_DC-like"/>
    <property type="match status" value="1"/>
</dbReference>
<dbReference type="SMART" id="SM00448">
    <property type="entry name" value="REC"/>
    <property type="match status" value="1"/>
</dbReference>
<dbReference type="SUPFAM" id="SSF46689">
    <property type="entry name" value="Homeodomain-like"/>
    <property type="match status" value="1"/>
</dbReference>
<evidence type="ECO:0000256" key="6">
    <source>
        <dbReference type="PROSITE-ProRule" id="PRU00169"/>
    </source>
</evidence>
<dbReference type="Pfam" id="PF00158">
    <property type="entry name" value="Sigma54_activat"/>
    <property type="match status" value="1"/>
</dbReference>
<dbReference type="InterPro" id="IPR025944">
    <property type="entry name" value="Sigma_54_int_dom_CS"/>
</dbReference>
<evidence type="ECO:0000313" key="9">
    <source>
        <dbReference type="EMBL" id="TFF37796.1"/>
    </source>
</evidence>
<feature type="domain" description="Response regulatory" evidence="8">
    <location>
        <begin position="4"/>
        <end position="118"/>
    </location>
</feature>
<dbReference type="SUPFAM" id="SSF52540">
    <property type="entry name" value="P-loop containing nucleoside triphosphate hydrolases"/>
    <property type="match status" value="1"/>
</dbReference>
<gene>
    <name evidence="9" type="ORF">E2R66_11560</name>
</gene>
<comment type="caution">
    <text evidence="9">The sequence shown here is derived from an EMBL/GenBank/DDBJ whole genome shotgun (WGS) entry which is preliminary data.</text>
</comment>
<dbReference type="PROSITE" id="PS00676">
    <property type="entry name" value="SIGMA54_INTERACT_2"/>
    <property type="match status" value="1"/>
</dbReference>
<dbReference type="InterPro" id="IPR009057">
    <property type="entry name" value="Homeodomain-like_sf"/>
</dbReference>
<dbReference type="PROSITE" id="PS00688">
    <property type="entry name" value="SIGMA54_INTERACT_3"/>
    <property type="match status" value="1"/>
</dbReference>
<dbReference type="SUPFAM" id="SSF52172">
    <property type="entry name" value="CheY-like"/>
    <property type="match status" value="1"/>
</dbReference>
<dbReference type="AlphaFoldDB" id="A0A4Y8SHB3"/>
<dbReference type="InterPro" id="IPR001789">
    <property type="entry name" value="Sig_transdc_resp-reg_receiver"/>
</dbReference>
<dbReference type="PROSITE" id="PS50045">
    <property type="entry name" value="SIGMA54_INTERACT_4"/>
    <property type="match status" value="1"/>
</dbReference>
<dbReference type="InterPro" id="IPR011006">
    <property type="entry name" value="CheY-like_superfamily"/>
</dbReference>
<dbReference type="InterPro" id="IPR025662">
    <property type="entry name" value="Sigma_54_int_dom_ATP-bd_1"/>
</dbReference>
<dbReference type="GO" id="GO:0006355">
    <property type="term" value="P:regulation of DNA-templated transcription"/>
    <property type="evidence" value="ECO:0007669"/>
    <property type="project" value="InterPro"/>
</dbReference>